<proteinExistence type="predicted"/>
<dbReference type="Proteomes" id="UP001352852">
    <property type="component" value="Unassembled WGS sequence"/>
</dbReference>
<organism evidence="2 3">
    <name type="scientific">Characodon lateralis</name>
    <dbReference type="NCBI Taxonomy" id="208331"/>
    <lineage>
        <taxon>Eukaryota</taxon>
        <taxon>Metazoa</taxon>
        <taxon>Chordata</taxon>
        <taxon>Craniata</taxon>
        <taxon>Vertebrata</taxon>
        <taxon>Euteleostomi</taxon>
        <taxon>Actinopterygii</taxon>
        <taxon>Neopterygii</taxon>
        <taxon>Teleostei</taxon>
        <taxon>Neoteleostei</taxon>
        <taxon>Acanthomorphata</taxon>
        <taxon>Ovalentaria</taxon>
        <taxon>Atherinomorphae</taxon>
        <taxon>Cyprinodontiformes</taxon>
        <taxon>Goodeidae</taxon>
        <taxon>Characodon</taxon>
    </lineage>
</organism>
<feature type="compositionally biased region" description="Basic and acidic residues" evidence="1">
    <location>
        <begin position="32"/>
        <end position="67"/>
    </location>
</feature>
<evidence type="ECO:0000313" key="2">
    <source>
        <dbReference type="EMBL" id="MED6274815.1"/>
    </source>
</evidence>
<accession>A0ABU7DL81</accession>
<feature type="compositionally biased region" description="Basic and acidic residues" evidence="1">
    <location>
        <begin position="110"/>
        <end position="120"/>
    </location>
</feature>
<feature type="region of interest" description="Disordered" evidence="1">
    <location>
        <begin position="32"/>
        <end position="73"/>
    </location>
</feature>
<sequence>MERKLLEEVNALNRKPVEGLNIKELRLDMIHPKTKAKAEEKRYERRTREEKDDKSLKDERGEGHECGQRQGKGNITECRERAKLTEWRKMMKQTGWKGNGISCLGWNAPDEAKMGRVKPD</sequence>
<comment type="caution">
    <text evidence="2">The sequence shown here is derived from an EMBL/GenBank/DDBJ whole genome shotgun (WGS) entry which is preliminary data.</text>
</comment>
<evidence type="ECO:0000313" key="3">
    <source>
        <dbReference type="Proteomes" id="UP001352852"/>
    </source>
</evidence>
<feature type="region of interest" description="Disordered" evidence="1">
    <location>
        <begin position="98"/>
        <end position="120"/>
    </location>
</feature>
<protein>
    <submittedName>
        <fullName evidence="2">Uncharacterized protein</fullName>
    </submittedName>
</protein>
<reference evidence="2 3" key="1">
    <citation type="submission" date="2021-06" db="EMBL/GenBank/DDBJ databases">
        <authorList>
            <person name="Palmer J.M."/>
        </authorList>
    </citation>
    <scope>NUCLEOTIDE SEQUENCE [LARGE SCALE GENOMIC DNA]</scope>
    <source>
        <strain evidence="2 3">CL_MEX2019</strain>
        <tissue evidence="2">Muscle</tissue>
    </source>
</reference>
<evidence type="ECO:0000256" key="1">
    <source>
        <dbReference type="SAM" id="MobiDB-lite"/>
    </source>
</evidence>
<gene>
    <name evidence="2" type="ORF">CHARACLAT_020257</name>
</gene>
<name>A0ABU7DL81_9TELE</name>
<keyword evidence="3" id="KW-1185">Reference proteome</keyword>
<dbReference type="EMBL" id="JAHUTJ010026487">
    <property type="protein sequence ID" value="MED6274815.1"/>
    <property type="molecule type" value="Genomic_DNA"/>
</dbReference>